<feature type="non-terminal residue" evidence="1">
    <location>
        <position position="44"/>
    </location>
</feature>
<sequence>MRMDNVNSTETHVCVDLVDGTCLLGSSVVSTVCIENVEKKTSRH</sequence>
<dbReference type="AlphaFoldDB" id="A0A4Y2IRX5"/>
<keyword evidence="2" id="KW-1185">Reference proteome</keyword>
<gene>
    <name evidence="1" type="ORF">AVEN_51487_1</name>
</gene>
<proteinExistence type="predicted"/>
<reference evidence="1 2" key="1">
    <citation type="journal article" date="2019" name="Sci. Rep.">
        <title>Orb-weaving spider Araneus ventricosus genome elucidates the spidroin gene catalogue.</title>
        <authorList>
            <person name="Kono N."/>
            <person name="Nakamura H."/>
            <person name="Ohtoshi R."/>
            <person name="Moran D.A.P."/>
            <person name="Shinohara A."/>
            <person name="Yoshida Y."/>
            <person name="Fujiwara M."/>
            <person name="Mori M."/>
            <person name="Tomita M."/>
            <person name="Arakawa K."/>
        </authorList>
    </citation>
    <scope>NUCLEOTIDE SEQUENCE [LARGE SCALE GENOMIC DNA]</scope>
</reference>
<evidence type="ECO:0000313" key="2">
    <source>
        <dbReference type="Proteomes" id="UP000499080"/>
    </source>
</evidence>
<dbReference type="EMBL" id="BGPR01107735">
    <property type="protein sequence ID" value="GBM80611.1"/>
    <property type="molecule type" value="Genomic_DNA"/>
</dbReference>
<organism evidence="1 2">
    <name type="scientific">Araneus ventricosus</name>
    <name type="common">Orbweaver spider</name>
    <name type="synonym">Epeira ventricosa</name>
    <dbReference type="NCBI Taxonomy" id="182803"/>
    <lineage>
        <taxon>Eukaryota</taxon>
        <taxon>Metazoa</taxon>
        <taxon>Ecdysozoa</taxon>
        <taxon>Arthropoda</taxon>
        <taxon>Chelicerata</taxon>
        <taxon>Arachnida</taxon>
        <taxon>Araneae</taxon>
        <taxon>Araneomorphae</taxon>
        <taxon>Entelegynae</taxon>
        <taxon>Araneoidea</taxon>
        <taxon>Araneidae</taxon>
        <taxon>Araneus</taxon>
    </lineage>
</organism>
<evidence type="ECO:0000313" key="1">
    <source>
        <dbReference type="EMBL" id="GBM80611.1"/>
    </source>
</evidence>
<accession>A0A4Y2IRX5</accession>
<dbReference type="Proteomes" id="UP000499080">
    <property type="component" value="Unassembled WGS sequence"/>
</dbReference>
<protein>
    <submittedName>
        <fullName evidence="1">Uncharacterized protein</fullName>
    </submittedName>
</protein>
<comment type="caution">
    <text evidence="1">The sequence shown here is derived from an EMBL/GenBank/DDBJ whole genome shotgun (WGS) entry which is preliminary data.</text>
</comment>
<name>A0A4Y2IRX5_ARAVE</name>